<dbReference type="PANTHER" id="PTHR43711">
    <property type="entry name" value="TWO-COMPONENT HISTIDINE KINASE"/>
    <property type="match status" value="1"/>
</dbReference>
<protein>
    <recommendedName>
        <fullName evidence="2">histidine kinase</fullName>
        <ecNumber evidence="2">2.7.13.3</ecNumber>
    </recommendedName>
</protein>
<evidence type="ECO:0000256" key="5">
    <source>
        <dbReference type="ARBA" id="ARBA00022777"/>
    </source>
</evidence>
<dbReference type="Gene3D" id="3.30.565.10">
    <property type="entry name" value="Histidine kinase-like ATPase, C-terminal domain"/>
    <property type="match status" value="1"/>
</dbReference>
<dbReference type="SUPFAM" id="SSF55874">
    <property type="entry name" value="ATPase domain of HSP90 chaperone/DNA topoisomerase II/histidine kinase"/>
    <property type="match status" value="1"/>
</dbReference>
<dbReference type="InterPro" id="IPR005467">
    <property type="entry name" value="His_kinase_dom"/>
</dbReference>
<dbReference type="AlphaFoldDB" id="X0XJ60"/>
<feature type="domain" description="Histidine kinase" evidence="7">
    <location>
        <begin position="34"/>
        <end position="208"/>
    </location>
</feature>
<evidence type="ECO:0000256" key="1">
    <source>
        <dbReference type="ARBA" id="ARBA00000085"/>
    </source>
</evidence>
<dbReference type="PROSITE" id="PS50109">
    <property type="entry name" value="HIS_KIN"/>
    <property type="match status" value="1"/>
</dbReference>
<dbReference type="InterPro" id="IPR003661">
    <property type="entry name" value="HisK_dim/P_dom"/>
</dbReference>
<dbReference type="CDD" id="cd00075">
    <property type="entry name" value="HATPase"/>
    <property type="match status" value="1"/>
</dbReference>
<feature type="non-terminal residue" evidence="8">
    <location>
        <position position="208"/>
    </location>
</feature>
<dbReference type="FunFam" id="1.10.287.130:FF:000001">
    <property type="entry name" value="Two-component sensor histidine kinase"/>
    <property type="match status" value="1"/>
</dbReference>
<dbReference type="Pfam" id="PF02518">
    <property type="entry name" value="HATPase_c"/>
    <property type="match status" value="1"/>
</dbReference>
<gene>
    <name evidence="8" type="ORF">S01H1_81499</name>
</gene>
<comment type="caution">
    <text evidence="8">The sequence shown here is derived from an EMBL/GenBank/DDBJ whole genome shotgun (WGS) entry which is preliminary data.</text>
</comment>
<comment type="catalytic activity">
    <reaction evidence="1">
        <text>ATP + protein L-histidine = ADP + protein N-phospho-L-histidine.</text>
        <dbReference type="EC" id="2.7.13.3"/>
    </reaction>
</comment>
<keyword evidence="3" id="KW-0597">Phosphoprotein</keyword>
<dbReference type="InterPro" id="IPR036890">
    <property type="entry name" value="HATPase_C_sf"/>
</dbReference>
<dbReference type="EMBL" id="BARS01055157">
    <property type="protein sequence ID" value="GAG43220.1"/>
    <property type="molecule type" value="Genomic_DNA"/>
</dbReference>
<evidence type="ECO:0000313" key="8">
    <source>
        <dbReference type="EMBL" id="GAG43220.1"/>
    </source>
</evidence>
<dbReference type="GO" id="GO:0000155">
    <property type="term" value="F:phosphorelay sensor kinase activity"/>
    <property type="evidence" value="ECO:0007669"/>
    <property type="project" value="InterPro"/>
</dbReference>
<dbReference type="InterPro" id="IPR036097">
    <property type="entry name" value="HisK_dim/P_sf"/>
</dbReference>
<evidence type="ECO:0000259" key="7">
    <source>
        <dbReference type="PROSITE" id="PS50109"/>
    </source>
</evidence>
<name>X0XJ60_9ZZZZ</name>
<dbReference type="Gene3D" id="1.10.287.130">
    <property type="match status" value="1"/>
</dbReference>
<evidence type="ECO:0000256" key="6">
    <source>
        <dbReference type="ARBA" id="ARBA00023012"/>
    </source>
</evidence>
<sequence length="208" mass="24122">NMERIRLQEEVFEERAEREKLDELNRLKTEFISTVSHELRTPMSSIRGLAEVLQAGKIKDKAKQDELISLMADESGRLSRFLHNILDFGKIERQAKTYNFQNAEIQSVIRETVKLFLYRLESDGFVLKSNLPENPLLLEIDKDAVKQALTNLIDNAIKYSSDEKDIVIQVVEKEKQVEIQVKDKGLGIPSKEREKIFEGFYRHAEASR</sequence>
<dbReference type="CDD" id="cd00082">
    <property type="entry name" value="HisKA"/>
    <property type="match status" value="1"/>
</dbReference>
<keyword evidence="5" id="KW-0418">Kinase</keyword>
<dbReference type="EC" id="2.7.13.3" evidence="2"/>
<evidence type="ECO:0000256" key="2">
    <source>
        <dbReference type="ARBA" id="ARBA00012438"/>
    </source>
</evidence>
<dbReference type="PANTHER" id="PTHR43711:SF1">
    <property type="entry name" value="HISTIDINE KINASE 1"/>
    <property type="match status" value="1"/>
</dbReference>
<keyword evidence="4" id="KW-0808">Transferase</keyword>
<keyword evidence="6" id="KW-0902">Two-component regulatory system</keyword>
<dbReference type="SUPFAM" id="SSF47384">
    <property type="entry name" value="Homodimeric domain of signal transducing histidine kinase"/>
    <property type="match status" value="1"/>
</dbReference>
<dbReference type="SMART" id="SM00388">
    <property type="entry name" value="HisKA"/>
    <property type="match status" value="1"/>
</dbReference>
<proteinExistence type="predicted"/>
<accession>X0XJ60</accession>
<organism evidence="8">
    <name type="scientific">marine sediment metagenome</name>
    <dbReference type="NCBI Taxonomy" id="412755"/>
    <lineage>
        <taxon>unclassified sequences</taxon>
        <taxon>metagenomes</taxon>
        <taxon>ecological metagenomes</taxon>
    </lineage>
</organism>
<dbReference type="Pfam" id="PF00512">
    <property type="entry name" value="HisKA"/>
    <property type="match status" value="1"/>
</dbReference>
<reference evidence="8" key="1">
    <citation type="journal article" date="2014" name="Front. Microbiol.">
        <title>High frequency of phylogenetically diverse reductive dehalogenase-homologous genes in deep subseafloor sedimentary metagenomes.</title>
        <authorList>
            <person name="Kawai M."/>
            <person name="Futagami T."/>
            <person name="Toyoda A."/>
            <person name="Takaki Y."/>
            <person name="Nishi S."/>
            <person name="Hori S."/>
            <person name="Arai W."/>
            <person name="Tsubouchi T."/>
            <person name="Morono Y."/>
            <person name="Uchiyama I."/>
            <person name="Ito T."/>
            <person name="Fujiyama A."/>
            <person name="Inagaki F."/>
            <person name="Takami H."/>
        </authorList>
    </citation>
    <scope>NUCLEOTIDE SEQUENCE</scope>
    <source>
        <strain evidence="8">Expedition CK06-06</strain>
    </source>
</reference>
<feature type="non-terminal residue" evidence="8">
    <location>
        <position position="1"/>
    </location>
</feature>
<dbReference type="InterPro" id="IPR003594">
    <property type="entry name" value="HATPase_dom"/>
</dbReference>
<evidence type="ECO:0000256" key="3">
    <source>
        <dbReference type="ARBA" id="ARBA00022553"/>
    </source>
</evidence>
<dbReference type="InterPro" id="IPR050736">
    <property type="entry name" value="Sensor_HK_Regulatory"/>
</dbReference>
<evidence type="ECO:0000256" key="4">
    <source>
        <dbReference type="ARBA" id="ARBA00022679"/>
    </source>
</evidence>